<dbReference type="RefSeq" id="WP_052650820.1">
    <property type="nucleotide sequence ID" value="NZ_CCXS01000001.1"/>
</dbReference>
<dbReference type="AlphaFoldDB" id="A0A098EJU5"/>
<evidence type="ECO:0000256" key="6">
    <source>
        <dbReference type="ARBA" id="ARBA00023315"/>
    </source>
</evidence>
<dbReference type="SUPFAM" id="SSF55729">
    <property type="entry name" value="Acyl-CoA N-acyltransferases (Nat)"/>
    <property type="match status" value="1"/>
</dbReference>
<keyword evidence="5" id="KW-0573">Peptidoglycan synthesis</keyword>
<keyword evidence="7" id="KW-0961">Cell wall biogenesis/degradation</keyword>
<evidence type="ECO:0000256" key="8">
    <source>
        <dbReference type="ARBA" id="ARBA00039074"/>
    </source>
</evidence>
<dbReference type="Pfam" id="PF13480">
    <property type="entry name" value="Acetyltransf_6"/>
    <property type="match status" value="1"/>
</dbReference>
<evidence type="ECO:0000256" key="11">
    <source>
        <dbReference type="ARBA" id="ARBA00048654"/>
    </source>
</evidence>
<evidence type="ECO:0000313" key="13">
    <source>
        <dbReference type="EMBL" id="CEG22090.1"/>
    </source>
</evidence>
<keyword evidence="3" id="KW-0808">Transferase</keyword>
<dbReference type="GO" id="GO:0009252">
    <property type="term" value="P:peptidoglycan biosynthetic process"/>
    <property type="evidence" value="ECO:0007669"/>
    <property type="project" value="UniProtKB-KW"/>
</dbReference>
<evidence type="ECO:0000256" key="9">
    <source>
        <dbReference type="ARBA" id="ARBA00040679"/>
    </source>
</evidence>
<dbReference type="InterPro" id="IPR038740">
    <property type="entry name" value="BioF2-like_GNAT_dom"/>
</dbReference>
<proteinExistence type="inferred from homology"/>
<dbReference type="GO" id="GO:0005737">
    <property type="term" value="C:cytoplasm"/>
    <property type="evidence" value="ECO:0007669"/>
    <property type="project" value="UniProtKB-SubCell"/>
</dbReference>
<evidence type="ECO:0000256" key="7">
    <source>
        <dbReference type="ARBA" id="ARBA00023316"/>
    </source>
</evidence>
<dbReference type="EC" id="2.3.2.16" evidence="8"/>
<evidence type="ECO:0000256" key="4">
    <source>
        <dbReference type="ARBA" id="ARBA00022960"/>
    </source>
</evidence>
<gene>
    <name evidence="13" type="ORF">BN1080_01010</name>
</gene>
<dbReference type="InterPro" id="IPR050644">
    <property type="entry name" value="PG_Glycine_Bridge_Synth"/>
</dbReference>
<protein>
    <recommendedName>
        <fullName evidence="9">Lipid II:glycine glycyltransferase</fullName>
        <ecNumber evidence="8">2.3.2.16</ecNumber>
    </recommendedName>
    <alternativeName>
        <fullName evidence="10">Factor essential for expression of methicillin resistance X</fullName>
    </alternativeName>
</protein>
<dbReference type="GO" id="GO:0071555">
    <property type="term" value="P:cell wall organization"/>
    <property type="evidence" value="ECO:0007669"/>
    <property type="project" value="UniProtKB-KW"/>
</dbReference>
<evidence type="ECO:0000256" key="10">
    <source>
        <dbReference type="ARBA" id="ARBA00042933"/>
    </source>
</evidence>
<feature type="domain" description="BioF2-like acetyltransferase" evidence="12">
    <location>
        <begin position="141"/>
        <end position="271"/>
    </location>
</feature>
<evidence type="ECO:0000259" key="12">
    <source>
        <dbReference type="Pfam" id="PF13480"/>
    </source>
</evidence>
<evidence type="ECO:0000256" key="5">
    <source>
        <dbReference type="ARBA" id="ARBA00022984"/>
    </source>
</evidence>
<dbReference type="InterPro" id="IPR003447">
    <property type="entry name" value="FEMABX"/>
</dbReference>
<evidence type="ECO:0000256" key="3">
    <source>
        <dbReference type="ARBA" id="ARBA00022679"/>
    </source>
</evidence>
<dbReference type="Proteomes" id="UP000043699">
    <property type="component" value="Unassembled WGS sequence"/>
</dbReference>
<sequence length="320" mass="37478">MTLKDIYFEKPYARLYEAIEKGSCEVFEFKHPLGSIRHLFIRCELETKLEGHTYYELKTPYGYGGPMISDCLERDKPVLVKEFQAAFQKYCVEQRIVREIVRFHPVFSNAEDFRGCYDVSFKRKTTGTNLELSEDPVQSEFSKSCRRNIKKALKSGVSFKLTLQPDSLGNFMELYYETMKRNQAEDIYYFDKAYFDKCLANLREHILLTEVIYEGKTIGMGINFLYGKLISTHLSGTFEEYHHLSPASILQYALTIWGKENNFTLIHDGGGRTSDPEDSLFLFKKQFGKNTEFSYYIGYKIWNEEIHRELNKFAQLTQTN</sequence>
<dbReference type="InterPro" id="IPR016181">
    <property type="entry name" value="Acyl_CoA_acyltransferase"/>
</dbReference>
<evidence type="ECO:0000256" key="1">
    <source>
        <dbReference type="ARBA" id="ARBA00004496"/>
    </source>
</evidence>
<comment type="similarity">
    <text evidence="2">Belongs to the FemABX family.</text>
</comment>
<comment type="catalytic activity">
    <reaction evidence="11">
        <text>beta-D-GlcNAc-(1-&gt;4)-Mur2Ac(oyl-L-Ala-D-isoglutaminyl-L-Lys-D-Ala-D-Ala)-di-trans,octa-cis-undecaprenyl diphosphate + glycyl-tRNA(Gly) = beta-D-GlcNAc-(1-&gt;4)-Mur2Ac(oyl-L-Ala-D-isoglutaminyl-L-Lys-(N(6)-Gly)-D-Ala-D-Ala)-di-trans,octa-cis-undecaprenyl diphosphate + tRNA(Gly) + H(+)</text>
        <dbReference type="Rhea" id="RHEA:30435"/>
        <dbReference type="Rhea" id="RHEA-COMP:9664"/>
        <dbReference type="Rhea" id="RHEA-COMP:9683"/>
        <dbReference type="ChEBI" id="CHEBI:15378"/>
        <dbReference type="ChEBI" id="CHEBI:62233"/>
        <dbReference type="ChEBI" id="CHEBI:62234"/>
        <dbReference type="ChEBI" id="CHEBI:78442"/>
        <dbReference type="ChEBI" id="CHEBI:78522"/>
        <dbReference type="EC" id="2.3.2.16"/>
    </reaction>
</comment>
<dbReference type="GO" id="GO:0008360">
    <property type="term" value="P:regulation of cell shape"/>
    <property type="evidence" value="ECO:0007669"/>
    <property type="project" value="UniProtKB-KW"/>
</dbReference>
<keyword evidence="6" id="KW-0012">Acyltransferase</keyword>
<keyword evidence="14" id="KW-1185">Reference proteome</keyword>
<evidence type="ECO:0000256" key="2">
    <source>
        <dbReference type="ARBA" id="ARBA00009943"/>
    </source>
</evidence>
<dbReference type="PANTHER" id="PTHR36174:SF1">
    <property type="entry name" value="LIPID II:GLYCINE GLYCYLTRANSFERASE"/>
    <property type="match status" value="1"/>
</dbReference>
<dbReference type="GO" id="GO:0016755">
    <property type="term" value="F:aminoacyltransferase activity"/>
    <property type="evidence" value="ECO:0007669"/>
    <property type="project" value="InterPro"/>
</dbReference>
<organism evidence="13 14">
    <name type="scientific">Planococcus massiliensis</name>
    <dbReference type="NCBI Taxonomy" id="1499687"/>
    <lineage>
        <taxon>Bacteria</taxon>
        <taxon>Bacillati</taxon>
        <taxon>Bacillota</taxon>
        <taxon>Bacilli</taxon>
        <taxon>Bacillales</taxon>
        <taxon>Caryophanaceae</taxon>
        <taxon>Planococcus</taxon>
    </lineage>
</organism>
<dbReference type="PANTHER" id="PTHR36174">
    <property type="entry name" value="LIPID II:GLYCINE GLYCYLTRANSFERASE"/>
    <property type="match status" value="1"/>
</dbReference>
<comment type="subcellular location">
    <subcellularLocation>
        <location evidence="1">Cytoplasm</location>
    </subcellularLocation>
</comment>
<dbReference type="PROSITE" id="PS51191">
    <property type="entry name" value="FEMABX"/>
    <property type="match status" value="1"/>
</dbReference>
<name>A0A098EJU5_9BACL</name>
<reference evidence="13 14" key="1">
    <citation type="submission" date="2014-09" db="EMBL/GenBank/DDBJ databases">
        <authorList>
            <person name="Urmite Genomes Urmite Genomes"/>
        </authorList>
    </citation>
    <scope>NUCLEOTIDE SEQUENCE [LARGE SCALE GENOMIC DNA]</scope>
    <source>
        <strain evidence="13 14">ES2</strain>
    </source>
</reference>
<keyword evidence="4" id="KW-0133">Cell shape</keyword>
<accession>A0A098EJU5</accession>
<dbReference type="STRING" id="1499687.BN1080_01010"/>
<dbReference type="EMBL" id="CCXS01000001">
    <property type="protein sequence ID" value="CEG22090.1"/>
    <property type="molecule type" value="Genomic_DNA"/>
</dbReference>
<dbReference type="OrthoDB" id="9785911at2"/>
<evidence type="ECO:0000313" key="14">
    <source>
        <dbReference type="Proteomes" id="UP000043699"/>
    </source>
</evidence>
<dbReference type="Gene3D" id="3.40.630.30">
    <property type="match status" value="1"/>
</dbReference>